<organism evidence="2">
    <name type="scientific">Setaria italica</name>
    <name type="common">Foxtail millet</name>
    <name type="synonym">Panicum italicum</name>
    <dbReference type="NCBI Taxonomy" id="4555"/>
    <lineage>
        <taxon>Eukaryota</taxon>
        <taxon>Viridiplantae</taxon>
        <taxon>Streptophyta</taxon>
        <taxon>Embryophyta</taxon>
        <taxon>Tracheophyta</taxon>
        <taxon>Spermatophyta</taxon>
        <taxon>Magnoliopsida</taxon>
        <taxon>Liliopsida</taxon>
        <taxon>Poales</taxon>
        <taxon>Poaceae</taxon>
        <taxon>PACMAD clade</taxon>
        <taxon>Panicoideae</taxon>
        <taxon>Panicodae</taxon>
        <taxon>Paniceae</taxon>
        <taxon>Cenchrinae</taxon>
        <taxon>Setaria</taxon>
    </lineage>
</organism>
<sequence length="343" mass="36380">MSLTNSWKSILPSLSSSYASIMRWHSAAARNPSDPSTLRSSAASMKPSPSRSKTANAARASSTRRGFLEPHGHRGAAGAHHPEHHVHVDGAGGGGLSSRRRRGDCGRGGGSLVAAGRGGGVRLLTAVRKTMTAWTESVSTACARDREMLWEEDVLGADAEAISIAAASLTRASLDLISVSLVLWILCPCATWLGLAFDDGLMIRGRGAYIARQGKMARGATARKARERGRRERNRATTTRRGLCRAWTEQPGRKRESGRGEKRGACVETGEMVRESRAASRKEPGRGRGAVVGWNGSARGRGVGRGVGNRWNGRVGARGGTGRFPGGFAAWKMGCDVTLGPET</sequence>
<accession>A0A368Q348</accession>
<name>A0A368Q348_SETIT</name>
<reference evidence="2" key="2">
    <citation type="submission" date="2015-07" db="EMBL/GenBank/DDBJ databases">
        <authorList>
            <person name="Noorani M."/>
        </authorList>
    </citation>
    <scope>NUCLEOTIDE SEQUENCE</scope>
    <source>
        <strain evidence="2">Yugu1</strain>
    </source>
</reference>
<protein>
    <submittedName>
        <fullName evidence="2">Uncharacterized protein</fullName>
    </submittedName>
</protein>
<dbReference type="EMBL" id="CM003529">
    <property type="protein sequence ID" value="RCV11640.1"/>
    <property type="molecule type" value="Genomic_DNA"/>
</dbReference>
<gene>
    <name evidence="2" type="ORF">SETIT_2G202900v2</name>
</gene>
<dbReference type="AlphaFoldDB" id="A0A368Q348"/>
<reference evidence="2" key="1">
    <citation type="journal article" date="2012" name="Nat. Biotechnol.">
        <title>Reference genome sequence of the model plant Setaria.</title>
        <authorList>
            <person name="Bennetzen J.L."/>
            <person name="Schmutz J."/>
            <person name="Wang H."/>
            <person name="Percifield R."/>
            <person name="Hawkins J."/>
            <person name="Pontaroli A.C."/>
            <person name="Estep M."/>
            <person name="Feng L."/>
            <person name="Vaughn J.N."/>
            <person name="Grimwood J."/>
            <person name="Jenkins J."/>
            <person name="Barry K."/>
            <person name="Lindquist E."/>
            <person name="Hellsten U."/>
            <person name="Deshpande S."/>
            <person name="Wang X."/>
            <person name="Wu X."/>
            <person name="Mitros T."/>
            <person name="Triplett J."/>
            <person name="Yang X."/>
            <person name="Ye C.Y."/>
            <person name="Mauro-Herrera M."/>
            <person name="Wang L."/>
            <person name="Li P."/>
            <person name="Sharma M."/>
            <person name="Sharma R."/>
            <person name="Ronald P.C."/>
            <person name="Panaud O."/>
            <person name="Kellogg E.A."/>
            <person name="Brutnell T.P."/>
            <person name="Doust A.N."/>
            <person name="Tuskan G.A."/>
            <person name="Rokhsar D."/>
            <person name="Devos K.M."/>
        </authorList>
    </citation>
    <scope>NUCLEOTIDE SEQUENCE [LARGE SCALE GENOMIC DNA]</scope>
    <source>
        <strain evidence="2">Yugu1</strain>
    </source>
</reference>
<feature type="compositionally biased region" description="Basic and acidic residues" evidence="1">
    <location>
        <begin position="251"/>
        <end position="286"/>
    </location>
</feature>
<evidence type="ECO:0000313" key="2">
    <source>
        <dbReference type="EMBL" id="RCV11640.1"/>
    </source>
</evidence>
<feature type="compositionally biased region" description="Basic residues" evidence="1">
    <location>
        <begin position="221"/>
        <end position="233"/>
    </location>
</feature>
<proteinExistence type="predicted"/>
<feature type="region of interest" description="Disordered" evidence="1">
    <location>
        <begin position="220"/>
        <end position="289"/>
    </location>
</feature>
<feature type="compositionally biased region" description="Low complexity" evidence="1">
    <location>
        <begin position="50"/>
        <end position="65"/>
    </location>
</feature>
<feature type="compositionally biased region" description="Polar residues" evidence="1">
    <location>
        <begin position="33"/>
        <end position="49"/>
    </location>
</feature>
<feature type="region of interest" description="Disordered" evidence="1">
    <location>
        <begin position="29"/>
        <end position="109"/>
    </location>
</feature>
<evidence type="ECO:0000256" key="1">
    <source>
        <dbReference type="SAM" id="MobiDB-lite"/>
    </source>
</evidence>